<keyword evidence="2" id="KW-0813">Transport</keyword>
<evidence type="ECO:0000256" key="7">
    <source>
        <dbReference type="ARBA" id="ARBA00023136"/>
    </source>
</evidence>
<protein>
    <recommendedName>
        <fullName evidence="11">Cation/H+ exchanger transmembrane domain-containing protein</fullName>
    </recommendedName>
</protein>
<dbReference type="Pfam" id="PF00999">
    <property type="entry name" value="Na_H_Exchanger"/>
    <property type="match status" value="1"/>
</dbReference>
<dbReference type="InterPro" id="IPR004709">
    <property type="entry name" value="NaH_exchanger"/>
</dbReference>
<evidence type="ECO:0000256" key="6">
    <source>
        <dbReference type="ARBA" id="ARBA00023065"/>
    </source>
</evidence>
<dbReference type="PANTHER" id="PTHR10110">
    <property type="entry name" value="SODIUM/HYDROGEN EXCHANGER"/>
    <property type="match status" value="1"/>
</dbReference>
<organism evidence="12">
    <name type="scientific">Chaetoceros debilis</name>
    <dbReference type="NCBI Taxonomy" id="122233"/>
    <lineage>
        <taxon>Eukaryota</taxon>
        <taxon>Sar</taxon>
        <taxon>Stramenopiles</taxon>
        <taxon>Ochrophyta</taxon>
        <taxon>Bacillariophyta</taxon>
        <taxon>Coscinodiscophyceae</taxon>
        <taxon>Chaetocerotophycidae</taxon>
        <taxon>Chaetocerotales</taxon>
        <taxon>Chaetocerotaceae</taxon>
        <taxon>Chaetoceros</taxon>
    </lineage>
</organism>
<feature type="transmembrane region" description="Helical" evidence="10">
    <location>
        <begin position="275"/>
        <end position="295"/>
    </location>
</feature>
<keyword evidence="4 10" id="KW-1133">Transmembrane helix</keyword>
<keyword evidence="8" id="KW-0739">Sodium transport</keyword>
<evidence type="ECO:0000256" key="2">
    <source>
        <dbReference type="ARBA" id="ARBA00022448"/>
    </source>
</evidence>
<evidence type="ECO:0000256" key="4">
    <source>
        <dbReference type="ARBA" id="ARBA00022989"/>
    </source>
</evidence>
<dbReference type="EMBL" id="HBIO01020015">
    <property type="protein sequence ID" value="CAE0470556.1"/>
    <property type="molecule type" value="Transcribed_RNA"/>
</dbReference>
<proteinExistence type="predicted"/>
<feature type="transmembrane region" description="Helical" evidence="10">
    <location>
        <begin position="246"/>
        <end position="268"/>
    </location>
</feature>
<dbReference type="PRINTS" id="PR01084">
    <property type="entry name" value="NAHEXCHNGR"/>
</dbReference>
<dbReference type="InterPro" id="IPR006153">
    <property type="entry name" value="Cation/H_exchanger_TM"/>
</dbReference>
<evidence type="ECO:0000256" key="8">
    <source>
        <dbReference type="ARBA" id="ARBA00023201"/>
    </source>
</evidence>
<dbReference type="GO" id="GO:0051453">
    <property type="term" value="P:regulation of intracellular pH"/>
    <property type="evidence" value="ECO:0007669"/>
    <property type="project" value="TreeGrafter"/>
</dbReference>
<feature type="domain" description="Cation/H+ exchanger transmembrane" evidence="11">
    <location>
        <begin position="261"/>
        <end position="531"/>
    </location>
</feature>
<keyword evidence="5" id="KW-0915">Sodium</keyword>
<comment type="subcellular location">
    <subcellularLocation>
        <location evidence="1">Membrane</location>
        <topology evidence="1">Multi-pass membrane protein</topology>
    </subcellularLocation>
</comment>
<feature type="region of interest" description="Disordered" evidence="9">
    <location>
        <begin position="185"/>
        <end position="208"/>
    </location>
</feature>
<evidence type="ECO:0000259" key="11">
    <source>
        <dbReference type="Pfam" id="PF00999"/>
    </source>
</evidence>
<keyword evidence="3 10" id="KW-0812">Transmembrane</keyword>
<dbReference type="GO" id="GO:0005886">
    <property type="term" value="C:plasma membrane"/>
    <property type="evidence" value="ECO:0007669"/>
    <property type="project" value="TreeGrafter"/>
</dbReference>
<name>A0A7S3QAE2_9STRA</name>
<feature type="compositionally biased region" description="Acidic residues" evidence="9">
    <location>
        <begin position="122"/>
        <end position="133"/>
    </location>
</feature>
<dbReference type="AlphaFoldDB" id="A0A7S3QAE2"/>
<evidence type="ECO:0000256" key="1">
    <source>
        <dbReference type="ARBA" id="ARBA00004141"/>
    </source>
</evidence>
<dbReference type="GO" id="GO:0015385">
    <property type="term" value="F:sodium:proton antiporter activity"/>
    <property type="evidence" value="ECO:0007669"/>
    <property type="project" value="InterPro"/>
</dbReference>
<evidence type="ECO:0000256" key="10">
    <source>
        <dbReference type="SAM" id="Phobius"/>
    </source>
</evidence>
<evidence type="ECO:0000256" key="9">
    <source>
        <dbReference type="SAM" id="MobiDB-lite"/>
    </source>
</evidence>
<dbReference type="GO" id="GO:0015386">
    <property type="term" value="F:potassium:proton antiporter activity"/>
    <property type="evidence" value="ECO:0007669"/>
    <property type="project" value="TreeGrafter"/>
</dbReference>
<gene>
    <name evidence="12" type="ORF">CDEB00056_LOCUS15409</name>
</gene>
<dbReference type="GO" id="GO:0098719">
    <property type="term" value="P:sodium ion import across plasma membrane"/>
    <property type="evidence" value="ECO:0007669"/>
    <property type="project" value="TreeGrafter"/>
</dbReference>
<feature type="region of interest" description="Disordered" evidence="9">
    <location>
        <begin position="116"/>
        <end position="139"/>
    </location>
</feature>
<feature type="transmembrane region" description="Helical" evidence="10">
    <location>
        <begin position="335"/>
        <end position="358"/>
    </location>
</feature>
<feature type="transmembrane region" description="Helical" evidence="10">
    <location>
        <begin position="378"/>
        <end position="397"/>
    </location>
</feature>
<evidence type="ECO:0000256" key="3">
    <source>
        <dbReference type="ARBA" id="ARBA00022692"/>
    </source>
</evidence>
<keyword evidence="7 10" id="KW-0472">Membrane</keyword>
<dbReference type="Gene3D" id="6.10.140.1330">
    <property type="match status" value="1"/>
</dbReference>
<evidence type="ECO:0000313" key="12">
    <source>
        <dbReference type="EMBL" id="CAE0470556.1"/>
    </source>
</evidence>
<keyword evidence="6" id="KW-0406">Ion transport</keyword>
<reference evidence="12" key="1">
    <citation type="submission" date="2021-01" db="EMBL/GenBank/DDBJ databases">
        <authorList>
            <person name="Corre E."/>
            <person name="Pelletier E."/>
            <person name="Niang G."/>
            <person name="Scheremetjew M."/>
            <person name="Finn R."/>
            <person name="Kale V."/>
            <person name="Holt S."/>
            <person name="Cochrane G."/>
            <person name="Meng A."/>
            <person name="Brown T."/>
            <person name="Cohen L."/>
        </authorList>
    </citation>
    <scope>NUCLEOTIDE SEQUENCE</scope>
    <source>
        <strain evidence="12">MM31A-1</strain>
    </source>
</reference>
<feature type="transmembrane region" description="Helical" evidence="10">
    <location>
        <begin position="311"/>
        <end position="328"/>
    </location>
</feature>
<sequence>MSMSNRIGAAAVDEDVDVDMDMDIKERNRKEQLALEKGHFWALGGLFLLALIVQCTTIGNHGEGLGGLLLKVSNDSGASGATVDPAPGISTTRSFEIDIDGRSLVRIFQGASDGDGTTLLDTDTDNDTDDDTNVDPINPHNKQCRDYLKNFLEGTTDSNDECQGLQNAYEAADCTEDITVVTSSTRSSTSTSGSVITDQKNNTDANNATTTDDDFTPAIDDFFVEFQCCKVISHYYSSRCLYHQQYASLSLLGIVSVLILCSLVKTVLQALKFKWIPEAGGCILVGAIVGAVLTTKMPQYQMTLGSFNDDLFLFILLPPIIFHASLSIDKKKFRMLLFPIVMFAVVGTFLSAVITGFMTHYLTRVFGSLTTTIPLLDSMIFGALVSSVDPVATLSILHSMGVSETNMLYVVVFGESILNDGVSIAMFESLVMHLQGANIELDSALIITSLKYFVKVSWMSVAIGVGVGLVCTLYFWMIRGRHDPVGEVATFFCFALLAYYMGDGVGGSGIVSIMMAGFIMDIFVRGTHMTERDIAHELLPQETSIEVSNSMIDEDAGTPQPTGFRVPSYTDCRVMFSGVGHISNRAKVCIY</sequence>
<dbReference type="PANTHER" id="PTHR10110:SF187">
    <property type="entry name" value="SODIUM_HYDROGEN EXCHANGER"/>
    <property type="match status" value="1"/>
</dbReference>
<feature type="transmembrane region" description="Helical" evidence="10">
    <location>
        <begin position="452"/>
        <end position="477"/>
    </location>
</feature>
<dbReference type="InterPro" id="IPR018422">
    <property type="entry name" value="Cation/H_exchanger_CPA1"/>
</dbReference>
<accession>A0A7S3QAE2</accession>
<feature type="transmembrane region" description="Helical" evidence="10">
    <location>
        <begin position="507"/>
        <end position="524"/>
    </location>
</feature>
<evidence type="ECO:0000256" key="5">
    <source>
        <dbReference type="ARBA" id="ARBA00023053"/>
    </source>
</evidence>